<dbReference type="Gene3D" id="1.10.10.10">
    <property type="entry name" value="Winged helix-like DNA-binding domain superfamily/Winged helix DNA-binding domain"/>
    <property type="match status" value="1"/>
</dbReference>
<evidence type="ECO:0000313" key="9">
    <source>
        <dbReference type="EMBL" id="OQS42738.1"/>
    </source>
</evidence>
<name>A0A1W0D704_9NEIS</name>
<dbReference type="Pfam" id="PF05043">
    <property type="entry name" value="Mga"/>
    <property type="match status" value="1"/>
</dbReference>
<evidence type="ECO:0000259" key="6">
    <source>
        <dbReference type="PROSITE" id="PS51094"/>
    </source>
</evidence>
<dbReference type="InterPro" id="IPR013196">
    <property type="entry name" value="HTH_11"/>
</dbReference>
<dbReference type="PANTHER" id="PTHR30185">
    <property type="entry name" value="CRYPTIC BETA-GLUCOSIDE BGL OPERON ANTITERMINATOR"/>
    <property type="match status" value="1"/>
</dbReference>
<evidence type="ECO:0000256" key="3">
    <source>
        <dbReference type="ARBA" id="ARBA00023015"/>
    </source>
</evidence>
<dbReference type="InterPro" id="IPR036634">
    <property type="entry name" value="PRD_sf"/>
</dbReference>
<dbReference type="EMBL" id="MUKV01000004">
    <property type="protein sequence ID" value="OQS42738.1"/>
    <property type="molecule type" value="Genomic_DNA"/>
</dbReference>
<evidence type="ECO:0000313" key="10">
    <source>
        <dbReference type="Proteomes" id="UP000192721"/>
    </source>
</evidence>
<dbReference type="Gene3D" id="3.40.50.2300">
    <property type="match status" value="1"/>
</dbReference>
<accession>A0A1W0D704</accession>
<organism evidence="9 10">
    <name type="scientific">Chromobacterium haemolyticum</name>
    <dbReference type="NCBI Taxonomy" id="394935"/>
    <lineage>
        <taxon>Bacteria</taxon>
        <taxon>Pseudomonadati</taxon>
        <taxon>Pseudomonadota</taxon>
        <taxon>Betaproteobacteria</taxon>
        <taxon>Neisseriales</taxon>
        <taxon>Chromobacteriaceae</taxon>
        <taxon>Chromobacterium</taxon>
    </lineage>
</organism>
<reference evidence="9 10" key="1">
    <citation type="submission" date="2017-02" db="EMBL/GenBank/DDBJ databases">
        <title>Chromobacterium haemolyticum H5244.</title>
        <authorList>
            <person name="Gulvik C.A."/>
        </authorList>
    </citation>
    <scope>NUCLEOTIDE SEQUENCE [LARGE SCALE GENOMIC DNA]</scope>
    <source>
        <strain evidence="9 10">H5244</strain>
    </source>
</reference>
<dbReference type="Gene3D" id="3.40.930.10">
    <property type="entry name" value="Mannitol-specific EII, Chain A"/>
    <property type="match status" value="1"/>
</dbReference>
<dbReference type="InterPro" id="IPR016152">
    <property type="entry name" value="PTrfase/Anion_transptr"/>
</dbReference>
<keyword evidence="4" id="KW-0010">Activator</keyword>
<evidence type="ECO:0000256" key="1">
    <source>
        <dbReference type="ARBA" id="ARBA00022679"/>
    </source>
</evidence>
<dbReference type="PANTHER" id="PTHR30185:SF13">
    <property type="entry name" value="LICABCH OPERON REGULATOR-RELATED"/>
    <property type="match status" value="1"/>
</dbReference>
<dbReference type="SUPFAM" id="SSF63520">
    <property type="entry name" value="PTS-regulatory domain, PRD"/>
    <property type="match status" value="1"/>
</dbReference>
<dbReference type="PROSITE" id="PS51372">
    <property type="entry name" value="PRD_2"/>
    <property type="match status" value="1"/>
</dbReference>
<feature type="domain" description="PRD" evidence="8">
    <location>
        <begin position="289"/>
        <end position="396"/>
    </location>
</feature>
<evidence type="ECO:0000256" key="4">
    <source>
        <dbReference type="ARBA" id="ARBA00023159"/>
    </source>
</evidence>
<dbReference type="GO" id="GO:0009401">
    <property type="term" value="P:phosphoenolpyruvate-dependent sugar phosphotransferase system"/>
    <property type="evidence" value="ECO:0007669"/>
    <property type="project" value="InterPro"/>
</dbReference>
<sequence>MVKFPYQRLAQAFAALQAEALPQEELARRLAVSTRTVRNDIDALNAILAEHGARFVLKRGEGYRLQADDPERFQRVRPQAGSGRAIPRQAGERVHYLLAQFLGSAYALKLQDLADAWCVSRATLQADMAEVRERLAAYGLSIEAKPHYGMKLLGAESSIRVCLSDLLAQLAAERPDHPLLSADPVLADALATVRAGLPGCLSRAGVRLSDDGAQFLTYYCAVAAKRIVDGFPLQDFCGEETLPAVDQAATHIVGLLRRMSGVEIAAAERAFLCVNIAARSLTGMLPSAINADDADALVCYILDYINRHYRYDLRADRQLREDLITHVKTMITRVRYQINLPNPVLADIKQHYALAYDFTLAAVSSWAKHSPYRISENEIGYLVLHIGVGLERHYQIGYLRRPQALLVCDGGNATLRTLEAVLRRRFPQLEVCASLSCQEYEALEHVSADFVVSTVRLEDKRKPVALLSPFPSDYQLEQLARLVAVDRTRPYMLERYFSAKHFWVAEAGLSQQALFERVCGQLREEGYVDADFLPSVREREDILSTMLGDGIALPHSLGLLARKTTVCTIIAPHGVAWGEGSVARVIFLLAISKTEYEEAMAIYELFVSFMRQRAGVRLVESRSFEEFLRNALLCLPES</sequence>
<dbReference type="AlphaFoldDB" id="A0A1W0D704"/>
<dbReference type="PROSITE" id="PS51099">
    <property type="entry name" value="PTS_EIIB_TYPE_2"/>
    <property type="match status" value="1"/>
</dbReference>
<dbReference type="Pfam" id="PF00359">
    <property type="entry name" value="PTS_EIIA_2"/>
    <property type="match status" value="1"/>
</dbReference>
<dbReference type="SUPFAM" id="SSF52794">
    <property type="entry name" value="PTS system IIB component-like"/>
    <property type="match status" value="1"/>
</dbReference>
<proteinExistence type="predicted"/>
<dbReference type="InterPro" id="IPR050661">
    <property type="entry name" value="BglG_antiterminators"/>
</dbReference>
<evidence type="ECO:0000256" key="2">
    <source>
        <dbReference type="ARBA" id="ARBA00022737"/>
    </source>
</evidence>
<dbReference type="Pfam" id="PF00874">
    <property type="entry name" value="PRD"/>
    <property type="match status" value="1"/>
</dbReference>
<dbReference type="InterPro" id="IPR011608">
    <property type="entry name" value="PRD"/>
</dbReference>
<evidence type="ECO:0000256" key="5">
    <source>
        <dbReference type="ARBA" id="ARBA00023163"/>
    </source>
</evidence>
<dbReference type="GO" id="GO:0006355">
    <property type="term" value="P:regulation of DNA-templated transcription"/>
    <property type="evidence" value="ECO:0007669"/>
    <property type="project" value="InterPro"/>
</dbReference>
<keyword evidence="2" id="KW-0677">Repeat</keyword>
<evidence type="ECO:0000259" key="8">
    <source>
        <dbReference type="PROSITE" id="PS51372"/>
    </source>
</evidence>
<dbReference type="PROSITE" id="PS51094">
    <property type="entry name" value="PTS_EIIA_TYPE_2"/>
    <property type="match status" value="1"/>
</dbReference>
<evidence type="ECO:0000259" key="7">
    <source>
        <dbReference type="PROSITE" id="PS51099"/>
    </source>
</evidence>
<dbReference type="CDD" id="cd05568">
    <property type="entry name" value="PTS_IIB_bgl_like"/>
    <property type="match status" value="1"/>
</dbReference>
<keyword evidence="5" id="KW-0804">Transcription</keyword>
<dbReference type="InterPro" id="IPR013011">
    <property type="entry name" value="PTS_EIIB_2"/>
</dbReference>
<dbReference type="Proteomes" id="UP000192721">
    <property type="component" value="Unassembled WGS sequence"/>
</dbReference>
<feature type="domain" description="PTS EIIA type-2" evidence="6">
    <location>
        <begin position="495"/>
        <end position="635"/>
    </location>
</feature>
<keyword evidence="3" id="KW-0805">Transcription regulation</keyword>
<dbReference type="Gene3D" id="1.10.1790.10">
    <property type="entry name" value="PRD domain"/>
    <property type="match status" value="1"/>
</dbReference>
<keyword evidence="1" id="KW-0808">Transferase</keyword>
<dbReference type="RefSeq" id="WP_081554803.1">
    <property type="nucleotide sequence ID" value="NZ_MUKV01000004.1"/>
</dbReference>
<feature type="domain" description="PTS EIIB type-2" evidence="7">
    <location>
        <begin position="402"/>
        <end position="491"/>
    </location>
</feature>
<dbReference type="InterPro" id="IPR007737">
    <property type="entry name" value="Mga_HTH"/>
</dbReference>
<dbReference type="SUPFAM" id="SSF55804">
    <property type="entry name" value="Phoshotransferase/anion transport protein"/>
    <property type="match status" value="1"/>
</dbReference>
<comment type="caution">
    <text evidence="9">The sequence shown here is derived from an EMBL/GenBank/DDBJ whole genome shotgun (WGS) entry which is preliminary data.</text>
</comment>
<dbReference type="InterPro" id="IPR002178">
    <property type="entry name" value="PTS_EIIA_type-2_dom"/>
</dbReference>
<protein>
    <submittedName>
        <fullName evidence="9">Transcription antiterminator BglG</fullName>
    </submittedName>
</protein>
<dbReference type="GO" id="GO:0008982">
    <property type="term" value="F:protein-N(PI)-phosphohistidine-sugar phosphotransferase activity"/>
    <property type="evidence" value="ECO:0007669"/>
    <property type="project" value="InterPro"/>
</dbReference>
<dbReference type="InterPro" id="IPR036388">
    <property type="entry name" value="WH-like_DNA-bd_sf"/>
</dbReference>
<gene>
    <name evidence="9" type="ORF">B0T45_05065</name>
</gene>
<dbReference type="Pfam" id="PF08279">
    <property type="entry name" value="HTH_11"/>
    <property type="match status" value="1"/>
</dbReference>
<dbReference type="InterPro" id="IPR036095">
    <property type="entry name" value="PTS_EIIB-like_sf"/>
</dbReference>